<organism evidence="2 3">
    <name type="scientific">Camellia sinensis var. sinensis</name>
    <name type="common">China tea</name>
    <dbReference type="NCBI Taxonomy" id="542762"/>
    <lineage>
        <taxon>Eukaryota</taxon>
        <taxon>Viridiplantae</taxon>
        <taxon>Streptophyta</taxon>
        <taxon>Embryophyta</taxon>
        <taxon>Tracheophyta</taxon>
        <taxon>Spermatophyta</taxon>
        <taxon>Magnoliopsida</taxon>
        <taxon>eudicotyledons</taxon>
        <taxon>Gunneridae</taxon>
        <taxon>Pentapetalae</taxon>
        <taxon>asterids</taxon>
        <taxon>Ericales</taxon>
        <taxon>Theaceae</taxon>
        <taxon>Camellia</taxon>
    </lineage>
</organism>
<evidence type="ECO:0000313" key="2">
    <source>
        <dbReference type="EMBL" id="THG09457.1"/>
    </source>
</evidence>
<comment type="caution">
    <text evidence="2">The sequence shown here is derived from an EMBL/GenBank/DDBJ whole genome shotgun (WGS) entry which is preliminary data.</text>
</comment>
<feature type="region of interest" description="Disordered" evidence="1">
    <location>
        <begin position="81"/>
        <end position="117"/>
    </location>
</feature>
<dbReference type="Proteomes" id="UP000306102">
    <property type="component" value="Unassembled WGS sequence"/>
</dbReference>
<protein>
    <submittedName>
        <fullName evidence="2">Uncharacterized protein</fullName>
    </submittedName>
</protein>
<proteinExistence type="predicted"/>
<gene>
    <name evidence="2" type="ORF">TEA_007336</name>
</gene>
<evidence type="ECO:0000313" key="3">
    <source>
        <dbReference type="Proteomes" id="UP000306102"/>
    </source>
</evidence>
<evidence type="ECO:0000256" key="1">
    <source>
        <dbReference type="SAM" id="MobiDB-lite"/>
    </source>
</evidence>
<feature type="compositionally biased region" description="Basic residues" evidence="1">
    <location>
        <begin position="92"/>
        <end position="114"/>
    </location>
</feature>
<reference evidence="2 3" key="1">
    <citation type="journal article" date="2018" name="Proc. Natl. Acad. Sci. U.S.A.">
        <title>Draft genome sequence of Camellia sinensis var. sinensis provides insights into the evolution of the tea genome and tea quality.</title>
        <authorList>
            <person name="Wei C."/>
            <person name="Yang H."/>
            <person name="Wang S."/>
            <person name="Zhao J."/>
            <person name="Liu C."/>
            <person name="Gao L."/>
            <person name="Xia E."/>
            <person name="Lu Y."/>
            <person name="Tai Y."/>
            <person name="She G."/>
            <person name="Sun J."/>
            <person name="Cao H."/>
            <person name="Tong W."/>
            <person name="Gao Q."/>
            <person name="Li Y."/>
            <person name="Deng W."/>
            <person name="Jiang X."/>
            <person name="Wang W."/>
            <person name="Chen Q."/>
            <person name="Zhang S."/>
            <person name="Li H."/>
            <person name="Wu J."/>
            <person name="Wang P."/>
            <person name="Li P."/>
            <person name="Shi C."/>
            <person name="Zheng F."/>
            <person name="Jian J."/>
            <person name="Huang B."/>
            <person name="Shan D."/>
            <person name="Shi M."/>
            <person name="Fang C."/>
            <person name="Yue Y."/>
            <person name="Li F."/>
            <person name="Li D."/>
            <person name="Wei S."/>
            <person name="Han B."/>
            <person name="Jiang C."/>
            <person name="Yin Y."/>
            <person name="Xia T."/>
            <person name="Zhang Z."/>
            <person name="Bennetzen J.L."/>
            <person name="Zhao S."/>
            <person name="Wan X."/>
        </authorList>
    </citation>
    <scope>NUCLEOTIDE SEQUENCE [LARGE SCALE GENOMIC DNA]</scope>
    <source>
        <strain evidence="3">cv. Shuchazao</strain>
        <tissue evidence="2">Leaf</tissue>
    </source>
</reference>
<sequence>MSQDQKFQQRWEFRRRDDDLDSSSHDSKSSSGGERVLKNHTVVSNLTLPENDETGDAPLPKQESQLDPDMGIIPFEFTNAEKIHSGPSNRNRGVKNKMKKASMKKSNRKKKNNRSAREPILLDDFKIFMKSIIEELKVARENMFTRMRDEMKKLVDVELASRATKKGGGNHRQKTGQIQHQNNVELGMKTQNCNGGSLERSVKSDRTTDSNNCHEVFEEKVNHDKTIGTIASNEKEKVEMLRLSVRKPISPCNLSDQVVSSVCLTLPTVLSEPPRAENHKLDSSCNYTQPEATGNKTSMNLEKAKLMVDAGTSRGYYLGIQQAEQFRSFSQAGSQNMCYRYSDQNNTETSTMGSGFPVPLHQGLGAGFNIPSQPLENLSHDNHILGPRMNGGAIRFSGGSHALPEHFGSGNFHRQMR</sequence>
<name>A0A4V3WMP5_CAMSN</name>
<dbReference type="AlphaFoldDB" id="A0A4V3WMP5"/>
<dbReference type="EMBL" id="SDRB02008502">
    <property type="protein sequence ID" value="THG09457.1"/>
    <property type="molecule type" value="Genomic_DNA"/>
</dbReference>
<feature type="compositionally biased region" description="Basic and acidic residues" evidence="1">
    <location>
        <begin position="7"/>
        <end position="28"/>
    </location>
</feature>
<keyword evidence="3" id="KW-1185">Reference proteome</keyword>
<accession>A0A4V3WMP5</accession>
<feature type="region of interest" description="Disordered" evidence="1">
    <location>
        <begin position="1"/>
        <end position="69"/>
    </location>
</feature>